<feature type="signal peptide" evidence="2">
    <location>
        <begin position="1"/>
        <end position="22"/>
    </location>
</feature>
<dbReference type="OrthoDB" id="9848913at2"/>
<feature type="chain" id="PRO_5020769558" evidence="2">
    <location>
        <begin position="23"/>
        <end position="115"/>
    </location>
</feature>
<name>A0A4R2HSV4_9ACTN</name>
<reference evidence="3 4" key="1">
    <citation type="journal article" date="2015" name="Stand. Genomic Sci.">
        <title>Genomic Encyclopedia of Bacterial and Archaeal Type Strains, Phase III: the genomes of soil and plant-associated and newly described type strains.</title>
        <authorList>
            <person name="Whitman W.B."/>
            <person name="Woyke T."/>
            <person name="Klenk H.P."/>
            <person name="Zhou Y."/>
            <person name="Lilburn T.G."/>
            <person name="Beck B.J."/>
            <person name="De Vos P."/>
            <person name="Vandamme P."/>
            <person name="Eisen J.A."/>
            <person name="Garrity G."/>
            <person name="Hugenholtz P."/>
            <person name="Kyrpides N.C."/>
        </authorList>
    </citation>
    <scope>NUCLEOTIDE SEQUENCE [LARGE SCALE GENOMIC DNA]</scope>
    <source>
        <strain evidence="3 4">VKM Ac-2572</strain>
    </source>
</reference>
<sequence length="115" mass="11544">MKWAAIAVLVLIGVTGCNSDEADPSGPTSAFTTPTDGSVRISQGTTGTTGGIEVGVGGVLKDPDRAMLSVMKSGAESVPLTLGVGEKGTAFGQTVTVSAIEFGSHDYAWVKVSPS</sequence>
<organism evidence="3 4">
    <name type="scientific">Kribbella steppae</name>
    <dbReference type="NCBI Taxonomy" id="2512223"/>
    <lineage>
        <taxon>Bacteria</taxon>
        <taxon>Bacillati</taxon>
        <taxon>Actinomycetota</taxon>
        <taxon>Actinomycetes</taxon>
        <taxon>Propionibacteriales</taxon>
        <taxon>Kribbellaceae</taxon>
        <taxon>Kribbella</taxon>
    </lineage>
</organism>
<gene>
    <name evidence="3" type="ORF">EV652_103630</name>
</gene>
<protein>
    <submittedName>
        <fullName evidence="3">Uncharacterized protein</fullName>
    </submittedName>
</protein>
<accession>A0A4R2HSV4</accession>
<dbReference type="RefSeq" id="WP_132209068.1">
    <property type="nucleotide sequence ID" value="NZ_SLWN01000003.1"/>
</dbReference>
<keyword evidence="4" id="KW-1185">Reference proteome</keyword>
<evidence type="ECO:0000313" key="4">
    <source>
        <dbReference type="Proteomes" id="UP000294508"/>
    </source>
</evidence>
<evidence type="ECO:0000256" key="2">
    <source>
        <dbReference type="SAM" id="SignalP"/>
    </source>
</evidence>
<keyword evidence="2" id="KW-0732">Signal</keyword>
<evidence type="ECO:0000313" key="3">
    <source>
        <dbReference type="EMBL" id="TCO33628.1"/>
    </source>
</evidence>
<proteinExistence type="predicted"/>
<dbReference type="Proteomes" id="UP000294508">
    <property type="component" value="Unassembled WGS sequence"/>
</dbReference>
<comment type="caution">
    <text evidence="3">The sequence shown here is derived from an EMBL/GenBank/DDBJ whole genome shotgun (WGS) entry which is preliminary data.</text>
</comment>
<feature type="region of interest" description="Disordered" evidence="1">
    <location>
        <begin position="18"/>
        <end position="48"/>
    </location>
</feature>
<feature type="compositionally biased region" description="Polar residues" evidence="1">
    <location>
        <begin position="26"/>
        <end position="43"/>
    </location>
</feature>
<dbReference type="EMBL" id="SLWN01000003">
    <property type="protein sequence ID" value="TCO33628.1"/>
    <property type="molecule type" value="Genomic_DNA"/>
</dbReference>
<dbReference type="PROSITE" id="PS51257">
    <property type="entry name" value="PROKAR_LIPOPROTEIN"/>
    <property type="match status" value="1"/>
</dbReference>
<dbReference type="AlphaFoldDB" id="A0A4R2HSV4"/>
<evidence type="ECO:0000256" key="1">
    <source>
        <dbReference type="SAM" id="MobiDB-lite"/>
    </source>
</evidence>